<dbReference type="Proteomes" id="UP000075243">
    <property type="component" value="Unassembled WGS sequence"/>
</dbReference>
<accession>A0A151QR95</accession>
<name>A0A151QR95_CAJCA</name>
<dbReference type="InterPro" id="IPR001360">
    <property type="entry name" value="Glyco_hydro_1"/>
</dbReference>
<dbReference type="PANTHER" id="PTHR10353">
    <property type="entry name" value="GLYCOSYL HYDROLASE"/>
    <property type="match status" value="1"/>
</dbReference>
<dbReference type="PANTHER" id="PTHR10353:SF175">
    <property type="entry name" value="BETA-GLUCOSIDASE 18-LIKE ISOFORM X1"/>
    <property type="match status" value="1"/>
</dbReference>
<dbReference type="EMBL" id="KQ485096">
    <property type="protein sequence ID" value="KYP32830.1"/>
    <property type="molecule type" value="Genomic_DNA"/>
</dbReference>
<reference evidence="3" key="1">
    <citation type="journal article" date="2012" name="Nat. Biotechnol.">
        <title>Draft genome sequence of pigeonpea (Cajanus cajan), an orphan legume crop of resource-poor farmers.</title>
        <authorList>
            <person name="Varshney R.K."/>
            <person name="Chen W."/>
            <person name="Li Y."/>
            <person name="Bharti A.K."/>
            <person name="Saxena R.K."/>
            <person name="Schlueter J.A."/>
            <person name="Donoghue M.T."/>
            <person name="Azam S."/>
            <person name="Fan G."/>
            <person name="Whaley A.M."/>
            <person name="Farmer A.D."/>
            <person name="Sheridan J."/>
            <person name="Iwata A."/>
            <person name="Tuteja R."/>
            <person name="Penmetsa R.V."/>
            <person name="Wu W."/>
            <person name="Upadhyaya H.D."/>
            <person name="Yang S.P."/>
            <person name="Shah T."/>
            <person name="Saxena K.B."/>
            <person name="Michael T."/>
            <person name="McCombie W.R."/>
            <person name="Yang B."/>
            <person name="Zhang G."/>
            <person name="Yang H."/>
            <person name="Wang J."/>
            <person name="Spillane C."/>
            <person name="Cook D.R."/>
            <person name="May G.D."/>
            <person name="Xu X."/>
            <person name="Jackson S.A."/>
        </authorList>
    </citation>
    <scope>NUCLEOTIDE SEQUENCE [LARGE SCALE GENOMIC DNA]</scope>
</reference>
<dbReference type="Gramene" id="C.cajan_43501.t">
    <property type="protein sequence ID" value="C.cajan_43501.t.cds1"/>
    <property type="gene ID" value="C.cajan_43501"/>
</dbReference>
<dbReference type="GO" id="GO:0008422">
    <property type="term" value="F:beta-glucosidase activity"/>
    <property type="evidence" value="ECO:0007669"/>
    <property type="project" value="UniProtKB-EC"/>
</dbReference>
<protein>
    <submittedName>
        <fullName evidence="3">Beta-glucosidase 44</fullName>
        <ecNumber evidence="3">3.2.1.21</ecNumber>
    </submittedName>
</protein>
<gene>
    <name evidence="3" type="ORF">KK1_046382</name>
</gene>
<keyword evidence="3" id="KW-0378">Hydrolase</keyword>
<evidence type="ECO:0000313" key="4">
    <source>
        <dbReference type="Proteomes" id="UP000075243"/>
    </source>
</evidence>
<dbReference type="OMA" id="TIKQEDM"/>
<dbReference type="PRINTS" id="PR00131">
    <property type="entry name" value="GLHYDRLASE1"/>
</dbReference>
<evidence type="ECO:0000256" key="1">
    <source>
        <dbReference type="ARBA" id="ARBA00010838"/>
    </source>
</evidence>
<dbReference type="InterPro" id="IPR017853">
    <property type="entry name" value="GH"/>
</dbReference>
<dbReference type="AlphaFoldDB" id="A0A151QR95"/>
<organism evidence="3 4">
    <name type="scientific">Cajanus cajan</name>
    <name type="common">Pigeon pea</name>
    <name type="synonym">Cajanus indicus</name>
    <dbReference type="NCBI Taxonomy" id="3821"/>
    <lineage>
        <taxon>Eukaryota</taxon>
        <taxon>Viridiplantae</taxon>
        <taxon>Streptophyta</taxon>
        <taxon>Embryophyta</taxon>
        <taxon>Tracheophyta</taxon>
        <taxon>Spermatophyta</taxon>
        <taxon>Magnoliopsida</taxon>
        <taxon>eudicotyledons</taxon>
        <taxon>Gunneridae</taxon>
        <taxon>Pentapetalae</taxon>
        <taxon>rosids</taxon>
        <taxon>fabids</taxon>
        <taxon>Fabales</taxon>
        <taxon>Fabaceae</taxon>
        <taxon>Papilionoideae</taxon>
        <taxon>50 kb inversion clade</taxon>
        <taxon>NPAAA clade</taxon>
        <taxon>indigoferoid/millettioid clade</taxon>
        <taxon>Phaseoleae</taxon>
        <taxon>Cajanus</taxon>
    </lineage>
</organism>
<dbReference type="STRING" id="3821.A0A151QR95"/>
<comment type="similarity">
    <text evidence="1 2">Belongs to the glycosyl hydrolase 1 family.</text>
</comment>
<dbReference type="Gene3D" id="3.20.20.80">
    <property type="entry name" value="Glycosidases"/>
    <property type="match status" value="1"/>
</dbReference>
<dbReference type="GO" id="GO:0005975">
    <property type="term" value="P:carbohydrate metabolic process"/>
    <property type="evidence" value="ECO:0007669"/>
    <property type="project" value="InterPro"/>
</dbReference>
<evidence type="ECO:0000256" key="2">
    <source>
        <dbReference type="RuleBase" id="RU003690"/>
    </source>
</evidence>
<sequence>MCRKGADVRGYMIWSLLDNFEWTGGYDVRFGLYYVDRNTIQRIPKLSVQWFSSFLNNTSHTIKQEDMREQHLRRKDVRNAGFDF</sequence>
<keyword evidence="3" id="KW-0326">Glycosidase</keyword>
<dbReference type="EC" id="3.2.1.21" evidence="3"/>
<proteinExistence type="inferred from homology"/>
<dbReference type="Pfam" id="PF00232">
    <property type="entry name" value="Glyco_hydro_1"/>
    <property type="match status" value="1"/>
</dbReference>
<evidence type="ECO:0000313" key="3">
    <source>
        <dbReference type="EMBL" id="KYP32830.1"/>
    </source>
</evidence>
<keyword evidence="4" id="KW-1185">Reference proteome</keyword>
<dbReference type="SUPFAM" id="SSF51445">
    <property type="entry name" value="(Trans)glycosidases"/>
    <property type="match status" value="1"/>
</dbReference>